<dbReference type="EMBL" id="OBQK01000001">
    <property type="protein sequence ID" value="SOC51408.1"/>
    <property type="molecule type" value="Genomic_DNA"/>
</dbReference>
<dbReference type="InterPro" id="IPR042070">
    <property type="entry name" value="PucR_C-HTH_sf"/>
</dbReference>
<dbReference type="AlphaFoldDB" id="A0A285VCV8"/>
<proteinExistence type="inferred from homology"/>
<dbReference type="Pfam" id="PF17853">
    <property type="entry name" value="GGDEF_2"/>
    <property type="match status" value="1"/>
</dbReference>
<dbReference type="InterPro" id="IPR051448">
    <property type="entry name" value="CdaR-like_regulators"/>
</dbReference>
<dbReference type="SUPFAM" id="SSF55781">
    <property type="entry name" value="GAF domain-like"/>
    <property type="match status" value="1"/>
</dbReference>
<name>A0A285VCV8_9MICO</name>
<dbReference type="InterPro" id="IPR025736">
    <property type="entry name" value="PucR_C-HTH_dom"/>
</dbReference>
<dbReference type="Gene3D" id="3.30.450.40">
    <property type="match status" value="1"/>
</dbReference>
<evidence type="ECO:0000256" key="1">
    <source>
        <dbReference type="ARBA" id="ARBA00006754"/>
    </source>
</evidence>
<evidence type="ECO:0000313" key="4">
    <source>
        <dbReference type="Proteomes" id="UP000219688"/>
    </source>
</evidence>
<feature type="domain" description="GAF" evidence="2">
    <location>
        <begin position="88"/>
        <end position="239"/>
    </location>
</feature>
<sequence length="632" mass="67208">MSERAADQAVDGLAAGERYLALLADDRPAEDYAVLLHEARAAGADAEVVGRLHQLALRARGLREVGRRRESELAALFDTVADLAALKDLDDVLEAIVRRARTLLACDVSYLSLNDDEAGETYMRITQGIHSEEFRRVRLGFGEGLGGLVAQTARPYATADYFSDERFEHTRTIDSAVGSEELTAILGVPLLLGRTVIGVLYAANHDPRPFSREDVDLLTSFAGHAAVALDNARRTEENAAALADLRRTGELLRQAAEGSQRAADAHDRLANVVLQGGDLGDVAGELQQVLGEPVHVVDAQGTTLATSDPGWAPDEDVMELVRRSLEDNRTHVEGGLSVATVWAGGAPLAAVLVRGEVDDLNRRILERAAGTAALIMVVQRSVAETASRRRGDLLVDLLLGRTGAGALTARASLLGADLSRPHAVLVAAGADPVAVQWATDQAAGAGGLCAEVDDRLVLVLPDRDPLGTGRYVVERARGSGAPARRTVGRDLPTVGVAGPASGADGVRSAYVEATRCLEALLALGRRGDVADAAALGFVGLLLGRGDPAEHVRAHLGPVIDYDTERRTGLVGTLEAWLAEDRHLGRTGERLHVHPNTVTQRLDRVGQLLGPGWQAPDRLLELQLALRLHRVLS</sequence>
<reference evidence="4" key="1">
    <citation type="submission" date="2017-08" db="EMBL/GenBank/DDBJ databases">
        <authorList>
            <person name="Varghese N."/>
            <person name="Submissions S."/>
        </authorList>
    </citation>
    <scope>NUCLEOTIDE SEQUENCE [LARGE SCALE GENOMIC DNA]</scope>
    <source>
        <strain evidence="4">USBA17B2</strain>
    </source>
</reference>
<dbReference type="InterPro" id="IPR029016">
    <property type="entry name" value="GAF-like_dom_sf"/>
</dbReference>
<gene>
    <name evidence="3" type="ORF">SAMN05421879_101184</name>
</gene>
<dbReference type="Proteomes" id="UP000219688">
    <property type="component" value="Unassembled WGS sequence"/>
</dbReference>
<dbReference type="RefSeq" id="WP_101780256.1">
    <property type="nucleotide sequence ID" value="NZ_OBQK01000001.1"/>
</dbReference>
<dbReference type="PANTHER" id="PTHR33744">
    <property type="entry name" value="CARBOHYDRATE DIACID REGULATOR"/>
    <property type="match status" value="1"/>
</dbReference>
<dbReference type="PANTHER" id="PTHR33744:SF1">
    <property type="entry name" value="DNA-BINDING TRANSCRIPTIONAL ACTIVATOR ADER"/>
    <property type="match status" value="1"/>
</dbReference>
<dbReference type="InterPro" id="IPR003018">
    <property type="entry name" value="GAF"/>
</dbReference>
<protein>
    <submittedName>
        <fullName evidence="3">Sugar diacid utilization regulator</fullName>
    </submittedName>
</protein>
<evidence type="ECO:0000313" key="3">
    <source>
        <dbReference type="EMBL" id="SOC51408.1"/>
    </source>
</evidence>
<dbReference type="Gene3D" id="1.10.10.2840">
    <property type="entry name" value="PucR C-terminal helix-turn-helix domain"/>
    <property type="match status" value="1"/>
</dbReference>
<dbReference type="Pfam" id="PF13556">
    <property type="entry name" value="HTH_30"/>
    <property type="match status" value="1"/>
</dbReference>
<dbReference type="Pfam" id="PF01590">
    <property type="entry name" value="GAF"/>
    <property type="match status" value="1"/>
</dbReference>
<keyword evidence="4" id="KW-1185">Reference proteome</keyword>
<organism evidence="3 4">
    <name type="scientific">Ornithinimicrobium cerasi</name>
    <dbReference type="NCBI Taxonomy" id="2248773"/>
    <lineage>
        <taxon>Bacteria</taxon>
        <taxon>Bacillati</taxon>
        <taxon>Actinomycetota</taxon>
        <taxon>Actinomycetes</taxon>
        <taxon>Micrococcales</taxon>
        <taxon>Ornithinimicrobiaceae</taxon>
        <taxon>Ornithinimicrobium</taxon>
    </lineage>
</organism>
<evidence type="ECO:0000259" key="2">
    <source>
        <dbReference type="SMART" id="SM00065"/>
    </source>
</evidence>
<accession>A0A285VCV8</accession>
<comment type="similarity">
    <text evidence="1">Belongs to the CdaR family.</text>
</comment>
<dbReference type="SMART" id="SM00065">
    <property type="entry name" value="GAF"/>
    <property type="match status" value="1"/>
</dbReference>
<dbReference type="InterPro" id="IPR041522">
    <property type="entry name" value="CdaR_GGDEF"/>
</dbReference>